<name>A0A5C1A5L2_9BACT</name>
<accession>A0A5C1A5L2</accession>
<dbReference type="InterPro" id="IPR009211">
    <property type="entry name" value="TagJ"/>
</dbReference>
<dbReference type="InterPro" id="IPR011990">
    <property type="entry name" value="TPR-like_helical_dom_sf"/>
</dbReference>
<protein>
    <recommendedName>
        <fullName evidence="3">ImpE protein</fullName>
    </recommendedName>
</protein>
<dbReference type="KEGG" id="lrs:PX52LOC_00483"/>
<dbReference type="Gene3D" id="1.25.40.10">
    <property type="entry name" value="Tetratricopeptide repeat domain"/>
    <property type="match status" value="1"/>
</dbReference>
<evidence type="ECO:0008006" key="3">
    <source>
        <dbReference type="Google" id="ProtNLM"/>
    </source>
</evidence>
<dbReference type="AlphaFoldDB" id="A0A5C1A5L2"/>
<dbReference type="SUPFAM" id="SSF144059">
    <property type="entry name" value="ImpE-like"/>
    <property type="match status" value="1"/>
</dbReference>
<keyword evidence="2" id="KW-1185">Reference proteome</keyword>
<evidence type="ECO:0000313" key="2">
    <source>
        <dbReference type="Proteomes" id="UP000324974"/>
    </source>
</evidence>
<evidence type="ECO:0000313" key="1">
    <source>
        <dbReference type="EMBL" id="QEL13625.1"/>
    </source>
</evidence>
<gene>
    <name evidence="1" type="ORF">PX52LOC_00483</name>
</gene>
<proteinExistence type="predicted"/>
<dbReference type="Pfam" id="PF07024">
    <property type="entry name" value="ImpE"/>
    <property type="match status" value="1"/>
</dbReference>
<organism evidence="1 2">
    <name type="scientific">Limnoglobus roseus</name>
    <dbReference type="NCBI Taxonomy" id="2598579"/>
    <lineage>
        <taxon>Bacteria</taxon>
        <taxon>Pseudomonadati</taxon>
        <taxon>Planctomycetota</taxon>
        <taxon>Planctomycetia</taxon>
        <taxon>Gemmatales</taxon>
        <taxon>Gemmataceae</taxon>
        <taxon>Limnoglobus</taxon>
    </lineage>
</organism>
<sequence>MTPQTALAESRLGDALALQEAVVAGRPNDAAALLFLFELQLVANRFREAWATLLGIHSPDPSWPAARKWYRRVVRCAHARTQGRRPAFAAEVPGHARRRWQAVRAIRQSRGEEAIDWIDRADHKSPHLLGHLDGRPFDGLRDADDRFASVLEAFIGGRYVWLPFEQLSRVTLAPSTRLLENAYRPARIRFADHRECAAVLPLVYPHSDSADVFLLGTETDHVNPDGGPTRCVGGKLMLAGEEELALGEIRQLDLKAWA</sequence>
<dbReference type="EMBL" id="CP042425">
    <property type="protein sequence ID" value="QEL13625.1"/>
    <property type="molecule type" value="Genomic_DNA"/>
</dbReference>
<reference evidence="2" key="1">
    <citation type="submission" date="2019-08" db="EMBL/GenBank/DDBJ databases">
        <title>Limnoglobus roseus gen. nov., sp. nov., a novel freshwater planctomycete with a giant genome from the family Gemmataceae.</title>
        <authorList>
            <person name="Kulichevskaya I.S."/>
            <person name="Naumoff D.G."/>
            <person name="Miroshnikov K."/>
            <person name="Ivanova A."/>
            <person name="Philippov D.A."/>
            <person name="Hakobyan A."/>
            <person name="Rijpstra I.C."/>
            <person name="Sinninghe Damste J.S."/>
            <person name="Liesack W."/>
            <person name="Dedysh S.N."/>
        </authorList>
    </citation>
    <scope>NUCLEOTIDE SEQUENCE [LARGE SCALE GENOMIC DNA]</scope>
    <source>
        <strain evidence="2">PX52</strain>
    </source>
</reference>
<dbReference type="RefSeq" id="WP_168218766.1">
    <property type="nucleotide sequence ID" value="NZ_CP042425.1"/>
</dbReference>
<dbReference type="Pfam" id="PF14559">
    <property type="entry name" value="TPR_19"/>
    <property type="match status" value="1"/>
</dbReference>
<dbReference type="Proteomes" id="UP000324974">
    <property type="component" value="Chromosome"/>
</dbReference>